<proteinExistence type="predicted"/>
<sequence length="137" mass="15351">MTTMDECQCKDWLPVVSDNDGGQTCLKCGKPKPEASSTIDERVERMIDRLYLVLSCYNVSPGDLRRVALTAIEADHSALARELAAKSECFIEMAKINADLLEENEGLYDRCDTLAKENKRLRYAAWSLLRTGESDVS</sequence>
<protein>
    <submittedName>
        <fullName evidence="1">Uncharacterized protein</fullName>
    </submittedName>
</protein>
<name>A0A0F9XE29_9ZZZZ</name>
<evidence type="ECO:0000313" key="1">
    <source>
        <dbReference type="EMBL" id="KKN90023.1"/>
    </source>
</evidence>
<dbReference type="AlphaFoldDB" id="A0A0F9XE29"/>
<organism evidence="1">
    <name type="scientific">marine sediment metagenome</name>
    <dbReference type="NCBI Taxonomy" id="412755"/>
    <lineage>
        <taxon>unclassified sequences</taxon>
        <taxon>metagenomes</taxon>
        <taxon>ecological metagenomes</taxon>
    </lineage>
</organism>
<comment type="caution">
    <text evidence="1">The sequence shown here is derived from an EMBL/GenBank/DDBJ whole genome shotgun (WGS) entry which is preliminary data.</text>
</comment>
<dbReference type="EMBL" id="LAZR01000113">
    <property type="protein sequence ID" value="KKN90023.1"/>
    <property type="molecule type" value="Genomic_DNA"/>
</dbReference>
<reference evidence="1" key="1">
    <citation type="journal article" date="2015" name="Nature">
        <title>Complex archaea that bridge the gap between prokaryotes and eukaryotes.</title>
        <authorList>
            <person name="Spang A."/>
            <person name="Saw J.H."/>
            <person name="Jorgensen S.L."/>
            <person name="Zaremba-Niedzwiedzka K."/>
            <person name="Martijn J."/>
            <person name="Lind A.E."/>
            <person name="van Eijk R."/>
            <person name="Schleper C."/>
            <person name="Guy L."/>
            <person name="Ettema T.J."/>
        </authorList>
    </citation>
    <scope>NUCLEOTIDE SEQUENCE</scope>
</reference>
<gene>
    <name evidence="1" type="ORF">LCGC14_0231350</name>
</gene>
<accession>A0A0F9XE29</accession>